<reference evidence="3 4" key="1">
    <citation type="submission" date="2021-01" db="EMBL/GenBank/DDBJ databases">
        <title>Whole genome shotgun sequence of Actinoplanes couchii NBRC 106145.</title>
        <authorList>
            <person name="Komaki H."/>
            <person name="Tamura T."/>
        </authorList>
    </citation>
    <scope>NUCLEOTIDE SEQUENCE [LARGE SCALE GENOMIC DNA]</scope>
    <source>
        <strain evidence="3 4">NBRC 106145</strain>
    </source>
</reference>
<dbReference type="InterPro" id="IPR013154">
    <property type="entry name" value="ADH-like_N"/>
</dbReference>
<dbReference type="EMBL" id="BOMG01000061">
    <property type="protein sequence ID" value="GID56670.1"/>
    <property type="molecule type" value="Genomic_DNA"/>
</dbReference>
<dbReference type="SUPFAM" id="SSF51735">
    <property type="entry name" value="NAD(P)-binding Rossmann-fold domains"/>
    <property type="match status" value="1"/>
</dbReference>
<dbReference type="InterPro" id="IPR020843">
    <property type="entry name" value="ER"/>
</dbReference>
<dbReference type="Pfam" id="PF08240">
    <property type="entry name" value="ADH_N"/>
    <property type="match status" value="1"/>
</dbReference>
<feature type="domain" description="Enoyl reductase (ER)" evidence="2">
    <location>
        <begin position="10"/>
        <end position="337"/>
    </location>
</feature>
<organism evidence="3 4">
    <name type="scientific">Actinoplanes couchii</name>
    <dbReference type="NCBI Taxonomy" id="403638"/>
    <lineage>
        <taxon>Bacteria</taxon>
        <taxon>Bacillati</taxon>
        <taxon>Actinomycetota</taxon>
        <taxon>Actinomycetes</taxon>
        <taxon>Micromonosporales</taxon>
        <taxon>Micromonosporaceae</taxon>
        <taxon>Actinoplanes</taxon>
    </lineage>
</organism>
<name>A0ABQ3XE39_9ACTN</name>
<evidence type="ECO:0000259" key="2">
    <source>
        <dbReference type="SMART" id="SM00829"/>
    </source>
</evidence>
<dbReference type="SMART" id="SM00829">
    <property type="entry name" value="PKS_ER"/>
    <property type="match status" value="1"/>
</dbReference>
<sequence>MKAVRFHEFGEPGVLRYEDVEVPVPAAGEVRVRVAATSFNPIDGNIRAGFMQGPFPVRLPHTPGVDVAGTVDSLGERVTGFDAGAEVIAFLPMAGTGASAEYAIVPAEILAPAPRSIPLADAAALPAVGLTAWQALFDHAKLSFGQRVLITGAGGAVGEYAVQLTRRAGAHVIATTGPTSSDRATSPTSGDQATDLTNGDQATSPTNGDQATSPTSGDRARESGAAEVYGPGIPALSSLVDVVVNLAPVDQEELAGLVAVIRDGGVLVNAAVWMPAPSDEARGVRGIDMYVRSDREQLTRLSALVDDGDLRVRVTGRVPLADLQSVHTRASSGKVVIVP</sequence>
<evidence type="ECO:0000313" key="4">
    <source>
        <dbReference type="Proteomes" id="UP000612282"/>
    </source>
</evidence>
<evidence type="ECO:0000313" key="3">
    <source>
        <dbReference type="EMBL" id="GID56670.1"/>
    </source>
</evidence>
<dbReference type="CDD" id="cd05289">
    <property type="entry name" value="MDR_like_2"/>
    <property type="match status" value="1"/>
</dbReference>
<proteinExistence type="predicted"/>
<dbReference type="InterPro" id="IPR036291">
    <property type="entry name" value="NAD(P)-bd_dom_sf"/>
</dbReference>
<dbReference type="PANTHER" id="PTHR44013:SF1">
    <property type="entry name" value="ZINC-TYPE ALCOHOL DEHYDROGENASE-LIKE PROTEIN C16A3.02C"/>
    <property type="match status" value="1"/>
</dbReference>
<dbReference type="Gene3D" id="3.40.50.720">
    <property type="entry name" value="NAD(P)-binding Rossmann-like Domain"/>
    <property type="match status" value="1"/>
</dbReference>
<feature type="compositionally biased region" description="Polar residues" evidence="1">
    <location>
        <begin position="176"/>
        <end position="216"/>
    </location>
</feature>
<dbReference type="SUPFAM" id="SSF50129">
    <property type="entry name" value="GroES-like"/>
    <property type="match status" value="1"/>
</dbReference>
<comment type="caution">
    <text evidence="3">The sequence shown here is derived from an EMBL/GenBank/DDBJ whole genome shotgun (WGS) entry which is preliminary data.</text>
</comment>
<dbReference type="Proteomes" id="UP000612282">
    <property type="component" value="Unassembled WGS sequence"/>
</dbReference>
<dbReference type="RefSeq" id="WP_203798544.1">
    <property type="nucleotide sequence ID" value="NZ_BAAAQE010000018.1"/>
</dbReference>
<keyword evidence="4" id="KW-1185">Reference proteome</keyword>
<gene>
    <name evidence="3" type="ORF">Aco03nite_050740</name>
</gene>
<dbReference type="Pfam" id="PF13602">
    <property type="entry name" value="ADH_zinc_N_2"/>
    <property type="match status" value="1"/>
</dbReference>
<dbReference type="InterPro" id="IPR011032">
    <property type="entry name" value="GroES-like_sf"/>
</dbReference>
<dbReference type="Gene3D" id="3.90.180.10">
    <property type="entry name" value="Medium-chain alcohol dehydrogenases, catalytic domain"/>
    <property type="match status" value="1"/>
</dbReference>
<protein>
    <submittedName>
        <fullName evidence="3">NADPH:quinone reductase</fullName>
    </submittedName>
</protein>
<evidence type="ECO:0000256" key="1">
    <source>
        <dbReference type="SAM" id="MobiDB-lite"/>
    </source>
</evidence>
<feature type="region of interest" description="Disordered" evidence="1">
    <location>
        <begin position="174"/>
        <end position="224"/>
    </location>
</feature>
<accession>A0ABQ3XE39</accession>
<dbReference type="InterPro" id="IPR052733">
    <property type="entry name" value="Chloroplast_QOR"/>
</dbReference>
<dbReference type="PANTHER" id="PTHR44013">
    <property type="entry name" value="ZINC-TYPE ALCOHOL DEHYDROGENASE-LIKE PROTEIN C16A3.02C"/>
    <property type="match status" value="1"/>
</dbReference>